<reference evidence="3 4" key="1">
    <citation type="submission" date="2020-06" db="EMBL/GenBank/DDBJ databases">
        <title>Rhizobium sp.nov. isolated from the tomato plant.</title>
        <authorList>
            <person name="Thin K.K."/>
            <person name="Zhang X."/>
            <person name="He S."/>
        </authorList>
    </citation>
    <scope>NUCLEOTIDE SEQUENCE [LARGE SCALE GENOMIC DNA]</scope>
    <source>
        <strain evidence="3 4">DBTS2</strain>
    </source>
</reference>
<evidence type="ECO:0000256" key="2">
    <source>
        <dbReference type="SAM" id="Phobius"/>
    </source>
</evidence>
<dbReference type="EMBL" id="JABXYK010000024">
    <property type="protein sequence ID" value="NVP58353.1"/>
    <property type="molecule type" value="Genomic_DNA"/>
</dbReference>
<comment type="caution">
    <text evidence="3">The sequence shown here is derived from an EMBL/GenBank/DDBJ whole genome shotgun (WGS) entry which is preliminary data.</text>
</comment>
<organism evidence="3 4">
    <name type="scientific">Mycoplana rhizolycopersici</name>
    <dbReference type="NCBI Taxonomy" id="2746702"/>
    <lineage>
        <taxon>Bacteria</taxon>
        <taxon>Pseudomonadati</taxon>
        <taxon>Pseudomonadota</taxon>
        <taxon>Alphaproteobacteria</taxon>
        <taxon>Hyphomicrobiales</taxon>
        <taxon>Rhizobiaceae</taxon>
        <taxon>Mycoplana</taxon>
    </lineage>
</organism>
<keyword evidence="4" id="KW-1185">Reference proteome</keyword>
<sequence length="58" mass="6000">MKTDETPTGLSPSDDSPAEKRTKVQAGKGLVWIICGVAVAAFALYAFTVVYGIIASGP</sequence>
<dbReference type="Proteomes" id="UP000659172">
    <property type="component" value="Unassembled WGS sequence"/>
</dbReference>
<keyword evidence="2" id="KW-0472">Membrane</keyword>
<evidence type="ECO:0000256" key="1">
    <source>
        <dbReference type="SAM" id="MobiDB-lite"/>
    </source>
</evidence>
<feature type="compositionally biased region" description="Polar residues" evidence="1">
    <location>
        <begin position="1"/>
        <end position="14"/>
    </location>
</feature>
<gene>
    <name evidence="3" type="ORF">HV823_24250</name>
</gene>
<name>A0ABX2QP76_9HYPH</name>
<proteinExistence type="predicted"/>
<keyword evidence="2" id="KW-1133">Transmembrane helix</keyword>
<keyword evidence="2" id="KW-0812">Transmembrane</keyword>
<evidence type="ECO:0000313" key="4">
    <source>
        <dbReference type="Proteomes" id="UP000659172"/>
    </source>
</evidence>
<dbReference type="RefSeq" id="WP_176952252.1">
    <property type="nucleotide sequence ID" value="NZ_JABXYK010000024.1"/>
</dbReference>
<evidence type="ECO:0000313" key="3">
    <source>
        <dbReference type="EMBL" id="NVP58353.1"/>
    </source>
</evidence>
<feature type="region of interest" description="Disordered" evidence="1">
    <location>
        <begin position="1"/>
        <end position="21"/>
    </location>
</feature>
<protein>
    <submittedName>
        <fullName evidence="3">Uncharacterized protein</fullName>
    </submittedName>
</protein>
<accession>A0ABX2QP76</accession>
<feature type="transmembrane region" description="Helical" evidence="2">
    <location>
        <begin position="30"/>
        <end position="54"/>
    </location>
</feature>